<dbReference type="Proteomes" id="UP001366166">
    <property type="component" value="Chromosome"/>
</dbReference>
<dbReference type="PANTHER" id="PTHR15892">
    <property type="entry name" value="MITOCHONDRIAL RIBOSOMAL PROTEIN L30"/>
    <property type="match status" value="1"/>
</dbReference>
<comment type="subunit">
    <text evidence="2">Part of the 50S ribosomal subunit.</text>
</comment>
<evidence type="ECO:0000256" key="5">
    <source>
        <dbReference type="ARBA" id="ARBA00035492"/>
    </source>
</evidence>
<dbReference type="GO" id="GO:0022625">
    <property type="term" value="C:cytosolic large ribosomal subunit"/>
    <property type="evidence" value="ECO:0007669"/>
    <property type="project" value="TreeGrafter"/>
</dbReference>
<evidence type="ECO:0000256" key="1">
    <source>
        <dbReference type="ARBA" id="ARBA00007594"/>
    </source>
</evidence>
<feature type="domain" description="Large ribosomal subunit protein uL30-like ferredoxin-like fold" evidence="6">
    <location>
        <begin position="7"/>
        <end position="56"/>
    </location>
</feature>
<dbReference type="AlphaFoldDB" id="A0AAU9EYE2"/>
<dbReference type="PIRSF" id="PIRSF002211">
    <property type="entry name" value="Ribosomal_L30_bac-type"/>
    <property type="match status" value="1"/>
</dbReference>
<dbReference type="HAMAP" id="MF_01371_B">
    <property type="entry name" value="Ribosomal_uL30_B"/>
    <property type="match status" value="1"/>
</dbReference>
<sequence length="63" mass="7114">MSDKTFQVKLVKSGIGRPKRHRDTLKGLGLTKMNKVMTLKDTPAIRGMVKKVEHLVQVLPDEN</sequence>
<evidence type="ECO:0000256" key="2">
    <source>
        <dbReference type="ARBA" id="ARBA00011838"/>
    </source>
</evidence>
<dbReference type="Gene3D" id="3.30.1390.20">
    <property type="entry name" value="Ribosomal protein L30, ferredoxin-like fold domain"/>
    <property type="match status" value="1"/>
</dbReference>
<name>A0AAU9EYE2_9BACT</name>
<gene>
    <name evidence="7" type="primary">rpmD</name>
    <name evidence="7" type="ORF">FAK_35910</name>
</gene>
<evidence type="ECO:0000259" key="6">
    <source>
        <dbReference type="Pfam" id="PF00327"/>
    </source>
</evidence>
<comment type="similarity">
    <text evidence="1">Belongs to the universal ribosomal protein uL30 family.</text>
</comment>
<dbReference type="SUPFAM" id="SSF55129">
    <property type="entry name" value="Ribosomal protein L30p/L7e"/>
    <property type="match status" value="1"/>
</dbReference>
<dbReference type="PANTHER" id="PTHR15892:SF2">
    <property type="entry name" value="LARGE RIBOSOMAL SUBUNIT PROTEIN UL30M"/>
    <property type="match status" value="1"/>
</dbReference>
<dbReference type="EMBL" id="AP028679">
    <property type="protein sequence ID" value="BEQ16525.1"/>
    <property type="molecule type" value="Genomic_DNA"/>
</dbReference>
<dbReference type="RefSeq" id="WP_338602471.1">
    <property type="nucleotide sequence ID" value="NZ_AP028679.1"/>
</dbReference>
<organism evidence="7 8">
    <name type="scientific">Desulfoferula mesophila</name>
    <dbReference type="NCBI Taxonomy" id="3058419"/>
    <lineage>
        <taxon>Bacteria</taxon>
        <taxon>Pseudomonadati</taxon>
        <taxon>Thermodesulfobacteriota</taxon>
        <taxon>Desulfarculia</taxon>
        <taxon>Desulfarculales</taxon>
        <taxon>Desulfarculaceae</taxon>
        <taxon>Desulfoferula</taxon>
    </lineage>
</organism>
<dbReference type="CDD" id="cd01658">
    <property type="entry name" value="Ribosomal_L30"/>
    <property type="match status" value="1"/>
</dbReference>
<evidence type="ECO:0000313" key="7">
    <source>
        <dbReference type="EMBL" id="BEQ16525.1"/>
    </source>
</evidence>
<dbReference type="InterPro" id="IPR016082">
    <property type="entry name" value="Ribosomal_uL30_ferredoxin-like"/>
</dbReference>
<dbReference type="Pfam" id="PF00327">
    <property type="entry name" value="Ribosomal_L30"/>
    <property type="match status" value="1"/>
</dbReference>
<evidence type="ECO:0000256" key="3">
    <source>
        <dbReference type="ARBA" id="ARBA00022980"/>
    </source>
</evidence>
<keyword evidence="3 7" id="KW-0689">Ribosomal protein</keyword>
<accession>A0AAU9EYE2</accession>
<evidence type="ECO:0000313" key="8">
    <source>
        <dbReference type="Proteomes" id="UP001366166"/>
    </source>
</evidence>
<reference evidence="8" key="1">
    <citation type="journal article" date="2023" name="Arch. Microbiol.">
        <title>Desulfoferula mesophilus gen. nov. sp. nov., a mesophilic sulfate-reducing bacterium isolated from a brackish lake sediment.</title>
        <authorList>
            <person name="Watanabe T."/>
            <person name="Yabe T."/>
            <person name="Tsuji J.M."/>
            <person name="Fukui M."/>
        </authorList>
    </citation>
    <scope>NUCLEOTIDE SEQUENCE [LARGE SCALE GENOMIC DNA]</scope>
    <source>
        <strain evidence="8">12FAK</strain>
    </source>
</reference>
<dbReference type="InterPro" id="IPR005996">
    <property type="entry name" value="Ribosomal_uL30_bac-type"/>
</dbReference>
<keyword evidence="4" id="KW-0687">Ribonucleoprotein</keyword>
<dbReference type="GO" id="GO:0006412">
    <property type="term" value="P:translation"/>
    <property type="evidence" value="ECO:0007669"/>
    <property type="project" value="InterPro"/>
</dbReference>
<evidence type="ECO:0000256" key="4">
    <source>
        <dbReference type="ARBA" id="ARBA00023274"/>
    </source>
</evidence>
<dbReference type="NCBIfam" id="TIGR01308">
    <property type="entry name" value="rpmD_bact"/>
    <property type="match status" value="1"/>
</dbReference>
<dbReference type="GO" id="GO:0003735">
    <property type="term" value="F:structural constituent of ribosome"/>
    <property type="evidence" value="ECO:0007669"/>
    <property type="project" value="InterPro"/>
</dbReference>
<keyword evidence="8" id="KW-1185">Reference proteome</keyword>
<protein>
    <recommendedName>
        <fullName evidence="5">50S ribosomal protein L30</fullName>
    </recommendedName>
</protein>
<dbReference type="KEGG" id="dmp:FAK_35910"/>
<dbReference type="InterPro" id="IPR036919">
    <property type="entry name" value="Ribo_uL30_ferredoxin-like_sf"/>
</dbReference>
<proteinExistence type="inferred from homology"/>